<sequence>PDSSEWQPFDTSPRTYQARRFLYYTTTTTGFDFGQATMDTNNPVVQPVYRTFRGPWHGGSKIVLGIDIGTTYSGVGFTYLYRGHEQMLHRVDKWPGQEGQHFRGKVPSVVWYNPDGQAMSFGAEALTPEIREDAEDNGWQLAQHFKLHLHPSTLRSKHKISIEELPFGVSLKQIYADFLGYLLQCTKERFEEVITDGQTIWRNYSNDMDIIIAHPNGWGLREQDLMRRASVLAGIMTSENADLQIQFVTEAEASVHYCMHYTTLRGCLEPDINFAVCDAGGSTVDTTLYMVKSARPQLQIGEKRASACVQAGAIFIDKQAELYLRRYFAGTSLSENTMEAYVTAGLYDFEYREKLRFGGAATDLRIKVAESSLRDDKIGIRSGKLKVYGPMVQTHIFDPCVNDIIDSITSQIGEETVSHILLVGGLGANPYLYRRLKARFEHSGCSVTQPNDETFKAVAEGAVIWHCANVVVKRAPRAAYGVDVLKTFDPDIPSHLLRRKVVRANHETYVVGGWSEIIPKNIPVDCDSFSRQSYWRMFSTPSPNLVNIQDDIIVYLGDGVPDWARDRFGKLEPGFQSLCKVKSDLSGMCGSLKEALGPNNDPYWILQFDICIRFGRTELEAFLEWEENGITRTSPIKMVPIPELELA</sequence>
<dbReference type="PANTHER" id="PTHR14187:SF5">
    <property type="entry name" value="HEAT SHOCK 70 KDA PROTEIN 12A"/>
    <property type="match status" value="1"/>
</dbReference>
<gene>
    <name evidence="1" type="ORF">RDB_LOCUS184108</name>
</gene>
<protein>
    <recommendedName>
        <fullName evidence="3">Heat shock 70 kDa protein 12A</fullName>
    </recommendedName>
</protein>
<evidence type="ECO:0008006" key="3">
    <source>
        <dbReference type="Google" id="ProtNLM"/>
    </source>
</evidence>
<organism evidence="1 2">
    <name type="scientific">Rhizoctonia solani</name>
    <dbReference type="NCBI Taxonomy" id="456999"/>
    <lineage>
        <taxon>Eukaryota</taxon>
        <taxon>Fungi</taxon>
        <taxon>Dikarya</taxon>
        <taxon>Basidiomycota</taxon>
        <taxon>Agaricomycotina</taxon>
        <taxon>Agaricomycetes</taxon>
        <taxon>Cantharellales</taxon>
        <taxon>Ceratobasidiaceae</taxon>
        <taxon>Rhizoctonia</taxon>
    </lineage>
</organism>
<feature type="non-terminal residue" evidence="1">
    <location>
        <position position="1"/>
    </location>
</feature>
<reference evidence="1" key="1">
    <citation type="submission" date="2021-01" db="EMBL/GenBank/DDBJ databases">
        <authorList>
            <person name="Kaushik A."/>
        </authorList>
    </citation>
    <scope>NUCLEOTIDE SEQUENCE</scope>
    <source>
        <strain evidence="1">AG3-T5</strain>
    </source>
</reference>
<dbReference type="SUPFAM" id="SSF53067">
    <property type="entry name" value="Actin-like ATPase domain"/>
    <property type="match status" value="2"/>
</dbReference>
<dbReference type="Proteomes" id="UP000663841">
    <property type="component" value="Unassembled WGS sequence"/>
</dbReference>
<dbReference type="Gene3D" id="3.30.420.40">
    <property type="match status" value="2"/>
</dbReference>
<accession>A0A8H3C795</accession>
<dbReference type="PANTHER" id="PTHR14187">
    <property type="entry name" value="ALPHA KINASE/ELONGATION FACTOR 2 KINASE"/>
    <property type="match status" value="1"/>
</dbReference>
<proteinExistence type="predicted"/>
<dbReference type="InterPro" id="IPR043129">
    <property type="entry name" value="ATPase_NBD"/>
</dbReference>
<dbReference type="AlphaFoldDB" id="A0A8H3C795"/>
<dbReference type="EMBL" id="CAJMWW010000547">
    <property type="protein sequence ID" value="CAE6473577.1"/>
    <property type="molecule type" value="Genomic_DNA"/>
</dbReference>
<comment type="caution">
    <text evidence="1">The sequence shown here is derived from an EMBL/GenBank/DDBJ whole genome shotgun (WGS) entry which is preliminary data.</text>
</comment>
<dbReference type="CDD" id="cd10170">
    <property type="entry name" value="ASKHA_NBD_HSP70"/>
    <property type="match status" value="1"/>
</dbReference>
<dbReference type="Gene3D" id="3.90.640.10">
    <property type="entry name" value="Actin, Chain A, domain 4"/>
    <property type="match status" value="1"/>
</dbReference>
<evidence type="ECO:0000313" key="2">
    <source>
        <dbReference type="Proteomes" id="UP000663841"/>
    </source>
</evidence>
<name>A0A8H3C795_9AGAM</name>
<evidence type="ECO:0000313" key="1">
    <source>
        <dbReference type="EMBL" id="CAE6473577.1"/>
    </source>
</evidence>